<sequence length="74" mass="8354">EKKVVYNGAPEVAKIRFMNKNEKGQVAIFEQDETSEAPNITEPEVIKIVKSDVIEIIEPVIINMKPDVIEITDD</sequence>
<keyword evidence="2" id="KW-1185">Reference proteome</keyword>
<feature type="non-terminal residue" evidence="1">
    <location>
        <position position="1"/>
    </location>
</feature>
<dbReference type="Proteomes" id="UP000789920">
    <property type="component" value="Unassembled WGS sequence"/>
</dbReference>
<protein>
    <submittedName>
        <fullName evidence="1">16969_t:CDS:1</fullName>
    </submittedName>
</protein>
<gene>
    <name evidence="1" type="ORF">RPERSI_LOCUS29495</name>
</gene>
<accession>A0ACA9SE37</accession>
<name>A0ACA9SE37_9GLOM</name>
<comment type="caution">
    <text evidence="1">The sequence shown here is derived from an EMBL/GenBank/DDBJ whole genome shotgun (WGS) entry which is preliminary data.</text>
</comment>
<proteinExistence type="predicted"/>
<dbReference type="EMBL" id="CAJVQC010111512">
    <property type="protein sequence ID" value="CAG8835288.1"/>
    <property type="molecule type" value="Genomic_DNA"/>
</dbReference>
<evidence type="ECO:0000313" key="2">
    <source>
        <dbReference type="Proteomes" id="UP000789920"/>
    </source>
</evidence>
<organism evidence="1 2">
    <name type="scientific">Racocetra persica</name>
    <dbReference type="NCBI Taxonomy" id="160502"/>
    <lineage>
        <taxon>Eukaryota</taxon>
        <taxon>Fungi</taxon>
        <taxon>Fungi incertae sedis</taxon>
        <taxon>Mucoromycota</taxon>
        <taxon>Glomeromycotina</taxon>
        <taxon>Glomeromycetes</taxon>
        <taxon>Diversisporales</taxon>
        <taxon>Gigasporaceae</taxon>
        <taxon>Racocetra</taxon>
    </lineage>
</organism>
<reference evidence="1" key="1">
    <citation type="submission" date="2021-06" db="EMBL/GenBank/DDBJ databases">
        <authorList>
            <person name="Kallberg Y."/>
            <person name="Tangrot J."/>
            <person name="Rosling A."/>
        </authorList>
    </citation>
    <scope>NUCLEOTIDE SEQUENCE</scope>
    <source>
        <strain evidence="1">MA461A</strain>
    </source>
</reference>
<evidence type="ECO:0000313" key="1">
    <source>
        <dbReference type="EMBL" id="CAG8835288.1"/>
    </source>
</evidence>